<dbReference type="SUPFAM" id="SSF48452">
    <property type="entry name" value="TPR-like"/>
    <property type="match status" value="1"/>
</dbReference>
<evidence type="ECO:0000259" key="6">
    <source>
        <dbReference type="Pfam" id="PF23892"/>
    </source>
</evidence>
<dbReference type="RefSeq" id="WP_192028665.1">
    <property type="nucleotide sequence ID" value="NZ_JACYTR010000008.1"/>
</dbReference>
<dbReference type="Pfam" id="PF23892">
    <property type="entry name" value="Ig_CycH"/>
    <property type="match status" value="1"/>
</dbReference>
<dbReference type="InterPro" id="IPR051263">
    <property type="entry name" value="C-type_cytochrome_biogenesis"/>
</dbReference>
<evidence type="ECO:0000313" key="9">
    <source>
        <dbReference type="Proteomes" id="UP000613768"/>
    </source>
</evidence>
<dbReference type="InterPro" id="IPR056413">
    <property type="entry name" value="TPR_CcmH_CycH"/>
</dbReference>
<protein>
    <submittedName>
        <fullName evidence="8">Tetratricopeptide repeat protein</fullName>
    </submittedName>
</protein>
<keyword evidence="5" id="KW-0812">Transmembrane</keyword>
<gene>
    <name evidence="8" type="ORF">IFO71_06160</name>
</gene>
<name>A0AAW3ZKV9_9GAMM</name>
<dbReference type="GO" id="GO:0005886">
    <property type="term" value="C:plasma membrane"/>
    <property type="evidence" value="ECO:0007669"/>
    <property type="project" value="TreeGrafter"/>
</dbReference>
<dbReference type="PANTHER" id="PTHR47870">
    <property type="entry name" value="CYTOCHROME C-TYPE BIOGENESIS PROTEIN CCMH"/>
    <property type="match status" value="1"/>
</dbReference>
<keyword evidence="5" id="KW-0472">Membrane</keyword>
<feature type="region of interest" description="Disordered" evidence="4">
    <location>
        <begin position="102"/>
        <end position="123"/>
    </location>
</feature>
<feature type="repeat" description="TPR" evidence="3">
    <location>
        <begin position="140"/>
        <end position="173"/>
    </location>
</feature>
<dbReference type="EMBL" id="JACYTR010000008">
    <property type="protein sequence ID" value="MBD8525322.1"/>
    <property type="molecule type" value="Genomic_DNA"/>
</dbReference>
<evidence type="ECO:0000259" key="7">
    <source>
        <dbReference type="Pfam" id="PF23914"/>
    </source>
</evidence>
<feature type="transmembrane region" description="Helical" evidence="5">
    <location>
        <begin position="70"/>
        <end position="89"/>
    </location>
</feature>
<keyword evidence="9" id="KW-1185">Reference proteome</keyword>
<evidence type="ECO:0000256" key="2">
    <source>
        <dbReference type="ARBA" id="ARBA00022803"/>
    </source>
</evidence>
<accession>A0AAW3ZKV9</accession>
<evidence type="ECO:0000256" key="1">
    <source>
        <dbReference type="ARBA" id="ARBA00022737"/>
    </source>
</evidence>
<dbReference type="InterPro" id="IPR011990">
    <property type="entry name" value="TPR-like_helical_dom_sf"/>
</dbReference>
<dbReference type="Proteomes" id="UP000613768">
    <property type="component" value="Unassembled WGS sequence"/>
</dbReference>
<comment type="caution">
    <text evidence="8">The sequence shown here is derived from an EMBL/GenBank/DDBJ whole genome shotgun (WGS) entry which is preliminary data.</text>
</comment>
<evidence type="ECO:0000256" key="4">
    <source>
        <dbReference type="SAM" id="MobiDB-lite"/>
    </source>
</evidence>
<dbReference type="InterPro" id="IPR056412">
    <property type="entry name" value="Ig_CycH"/>
</dbReference>
<keyword evidence="2 3" id="KW-0802">TPR repeat</keyword>
<feature type="domain" description="Cytochrome c-type biogenesis protein H Ig-like" evidence="6">
    <location>
        <begin position="293"/>
        <end position="399"/>
    </location>
</feature>
<dbReference type="Gene3D" id="1.25.40.10">
    <property type="entry name" value="Tetratricopeptide repeat domain"/>
    <property type="match status" value="1"/>
</dbReference>
<proteinExistence type="predicted"/>
<dbReference type="Pfam" id="PF23914">
    <property type="entry name" value="TPR_CcmH_CycH"/>
    <property type="match status" value="1"/>
</dbReference>
<evidence type="ECO:0000313" key="8">
    <source>
        <dbReference type="EMBL" id="MBD8525322.1"/>
    </source>
</evidence>
<reference evidence="8 9" key="1">
    <citation type="submission" date="2020-09" db="EMBL/GenBank/DDBJ databases">
        <title>Pseudoxanthomonas sp. CAU 1598 isolated from sand of Yaerae Beach.</title>
        <authorList>
            <person name="Kim W."/>
        </authorList>
    </citation>
    <scope>NUCLEOTIDE SEQUENCE [LARGE SCALE GENOMIC DNA]</scope>
    <source>
        <strain evidence="8 9">CAU 1598</strain>
    </source>
</reference>
<keyword evidence="1" id="KW-0677">Repeat</keyword>
<sequence>MFWLMLSLLVAIALGFVLLPALSDPEARRQRQAASSLRAAHQAGALSDDELNAKLEQLGRSSASAGRRPLVLLAVVALALPFSAFALYLKYGEPKALDASVLAPPPGSPTSPSAEGEAPQSMEQAVAGLAEKLRTDPNNVDGWLLLGRAYKTMERFDAARDALANAVRLAPNDPDALVELAEAAALASPTRRIDGENLAMLERAVAAQPDHQRGLWLLGVAAMQASRPADAVNHWQALRALISSDPQAVAALDEQLNAARQAAGSPEVVIETVSAANAAGDTPAADTGNAAKVTVRVNLDPALQARVGASDTLFVFARAAEGPKMPLAIERLVAAQLPLTVVLDDTDSMMPALKLSSMPEVVVGARISKSGLATPQSGDLQVLSSTIKPGDQPTLELTISEILP</sequence>
<dbReference type="InterPro" id="IPR019734">
    <property type="entry name" value="TPR_rpt"/>
</dbReference>
<keyword evidence="5" id="KW-1133">Transmembrane helix</keyword>
<dbReference type="AlphaFoldDB" id="A0AAW3ZKV9"/>
<evidence type="ECO:0000256" key="5">
    <source>
        <dbReference type="SAM" id="Phobius"/>
    </source>
</evidence>
<dbReference type="SMART" id="SM00028">
    <property type="entry name" value="TPR"/>
    <property type="match status" value="1"/>
</dbReference>
<dbReference type="PANTHER" id="PTHR47870:SF4">
    <property type="entry name" value="CYTOCHROME C-TYPE BIOGENESIS PROTEIN CYCH"/>
    <property type="match status" value="1"/>
</dbReference>
<feature type="domain" description="Cytochrome c-type biogenesis protein H TPR" evidence="7">
    <location>
        <begin position="118"/>
        <end position="246"/>
    </location>
</feature>
<dbReference type="PROSITE" id="PS50005">
    <property type="entry name" value="TPR"/>
    <property type="match status" value="1"/>
</dbReference>
<evidence type="ECO:0000256" key="3">
    <source>
        <dbReference type="PROSITE-ProRule" id="PRU00339"/>
    </source>
</evidence>
<organism evidence="8 9">
    <name type="scientific">Pseudomarimonas arenosa</name>
    <dbReference type="NCBI Taxonomy" id="2774145"/>
    <lineage>
        <taxon>Bacteria</taxon>
        <taxon>Pseudomonadati</taxon>
        <taxon>Pseudomonadota</taxon>
        <taxon>Gammaproteobacteria</taxon>
        <taxon>Lysobacterales</taxon>
        <taxon>Lysobacteraceae</taxon>
        <taxon>Pseudomarimonas</taxon>
    </lineage>
</organism>